<feature type="non-terminal residue" evidence="1">
    <location>
        <position position="139"/>
    </location>
</feature>
<sequence length="139" mass="15851">MTQLQDQQRSPSRSRSGNFTPSTVTCFTCGHTGHYRISEDESLFLLAERPIHPKPIVNMPIIRKKSTGTKTTDLIDLEEGENTKDLDVEMEEVYKDHKGQGLQNLVTQNQNQDQDESAKLLEVKKVELPKVNKKKEDVK</sequence>
<evidence type="ECO:0000313" key="1">
    <source>
        <dbReference type="EMBL" id="CAG8680943.1"/>
    </source>
</evidence>
<reference evidence="1" key="1">
    <citation type="submission" date="2021-06" db="EMBL/GenBank/DDBJ databases">
        <authorList>
            <person name="Kallberg Y."/>
            <person name="Tangrot J."/>
            <person name="Rosling A."/>
        </authorList>
    </citation>
    <scope>NUCLEOTIDE SEQUENCE</scope>
    <source>
        <strain evidence="1">MA461A</strain>
    </source>
</reference>
<dbReference type="Proteomes" id="UP000789920">
    <property type="component" value="Unassembled WGS sequence"/>
</dbReference>
<keyword evidence="2" id="KW-1185">Reference proteome</keyword>
<protein>
    <submittedName>
        <fullName evidence="1">11354_t:CDS:1</fullName>
    </submittedName>
</protein>
<accession>A0ACA9NY29</accession>
<evidence type="ECO:0000313" key="2">
    <source>
        <dbReference type="Proteomes" id="UP000789920"/>
    </source>
</evidence>
<organism evidence="1 2">
    <name type="scientific">Racocetra persica</name>
    <dbReference type="NCBI Taxonomy" id="160502"/>
    <lineage>
        <taxon>Eukaryota</taxon>
        <taxon>Fungi</taxon>
        <taxon>Fungi incertae sedis</taxon>
        <taxon>Mucoromycota</taxon>
        <taxon>Glomeromycotina</taxon>
        <taxon>Glomeromycetes</taxon>
        <taxon>Diversisporales</taxon>
        <taxon>Gigasporaceae</taxon>
        <taxon>Racocetra</taxon>
    </lineage>
</organism>
<name>A0ACA9NY29_9GLOM</name>
<comment type="caution">
    <text evidence="1">The sequence shown here is derived from an EMBL/GenBank/DDBJ whole genome shotgun (WGS) entry which is preliminary data.</text>
</comment>
<dbReference type="EMBL" id="CAJVQC010016929">
    <property type="protein sequence ID" value="CAG8680943.1"/>
    <property type="molecule type" value="Genomic_DNA"/>
</dbReference>
<proteinExistence type="predicted"/>
<gene>
    <name evidence="1" type="ORF">RPERSI_LOCUS9112</name>
</gene>